<protein>
    <recommendedName>
        <fullName evidence="5">Phage infection protein</fullName>
    </recommendedName>
</protein>
<organism evidence="3 4">
    <name type="scientific">Cobetia amphilecti</name>
    <dbReference type="NCBI Taxonomy" id="1055104"/>
    <lineage>
        <taxon>Bacteria</taxon>
        <taxon>Pseudomonadati</taxon>
        <taxon>Pseudomonadota</taxon>
        <taxon>Gammaproteobacteria</taxon>
        <taxon>Oceanospirillales</taxon>
        <taxon>Halomonadaceae</taxon>
        <taxon>Cobetia</taxon>
    </lineage>
</organism>
<feature type="compositionally biased region" description="Basic and acidic residues" evidence="1">
    <location>
        <begin position="101"/>
        <end position="110"/>
    </location>
</feature>
<reference evidence="3" key="1">
    <citation type="submission" date="2023-07" db="EMBL/GenBank/DDBJ databases">
        <title>Genome content predicts the carbon catabolic preferences of heterotrophic bacteria.</title>
        <authorList>
            <person name="Gralka M."/>
        </authorList>
    </citation>
    <scope>NUCLEOTIDE SEQUENCE</scope>
    <source>
        <strain evidence="3">C2R13</strain>
    </source>
</reference>
<evidence type="ECO:0008006" key="5">
    <source>
        <dbReference type="Google" id="ProtNLM"/>
    </source>
</evidence>
<dbReference type="AlphaFoldDB" id="A0AAP4TVK5"/>
<sequence length="110" mass="11390">MKTLNAFIAAVALSVTATGVANADSVADQQVRANISESVIHGQAQQAATQQQAITDAGKSVAASRVEQALNSQTIKGQQAQVTRDTQQFVNDSGKSVAASRVEHALNDNA</sequence>
<evidence type="ECO:0000313" key="4">
    <source>
        <dbReference type="Proteomes" id="UP001170481"/>
    </source>
</evidence>
<keyword evidence="2" id="KW-0732">Signal</keyword>
<gene>
    <name evidence="3" type="ORF">Q4535_03350</name>
</gene>
<feature type="signal peptide" evidence="2">
    <location>
        <begin position="1"/>
        <end position="23"/>
    </location>
</feature>
<comment type="caution">
    <text evidence="3">The sequence shown here is derived from an EMBL/GenBank/DDBJ whole genome shotgun (WGS) entry which is preliminary data.</text>
</comment>
<evidence type="ECO:0000256" key="1">
    <source>
        <dbReference type="SAM" id="MobiDB-lite"/>
    </source>
</evidence>
<dbReference type="Proteomes" id="UP001170481">
    <property type="component" value="Unassembled WGS sequence"/>
</dbReference>
<evidence type="ECO:0000313" key="3">
    <source>
        <dbReference type="EMBL" id="MDO6671147.1"/>
    </source>
</evidence>
<name>A0AAP4TVK5_9GAMM</name>
<feature type="compositionally biased region" description="Polar residues" evidence="1">
    <location>
        <begin position="73"/>
        <end position="94"/>
    </location>
</feature>
<dbReference type="EMBL" id="JAUORK010000003">
    <property type="protein sequence ID" value="MDO6671147.1"/>
    <property type="molecule type" value="Genomic_DNA"/>
</dbReference>
<feature type="region of interest" description="Disordered" evidence="1">
    <location>
        <begin position="73"/>
        <end position="110"/>
    </location>
</feature>
<feature type="chain" id="PRO_5042897898" description="Phage infection protein" evidence="2">
    <location>
        <begin position="24"/>
        <end position="110"/>
    </location>
</feature>
<dbReference type="RefSeq" id="WP_303592912.1">
    <property type="nucleotide sequence ID" value="NZ_JAUORK010000003.1"/>
</dbReference>
<accession>A0AAP4TVK5</accession>
<proteinExistence type="predicted"/>
<evidence type="ECO:0000256" key="2">
    <source>
        <dbReference type="SAM" id="SignalP"/>
    </source>
</evidence>